<protein>
    <recommendedName>
        <fullName evidence="3">TerD domain-containing protein</fullName>
    </recommendedName>
</protein>
<dbReference type="AlphaFoldDB" id="A0A812XEX1"/>
<dbReference type="Proteomes" id="UP000649617">
    <property type="component" value="Unassembled WGS sequence"/>
</dbReference>
<proteinExistence type="predicted"/>
<feature type="non-terminal residue" evidence="1">
    <location>
        <position position="1"/>
    </location>
</feature>
<dbReference type="InterPro" id="IPR051324">
    <property type="entry name" value="Stress/Tellurium_Resist"/>
</dbReference>
<name>A0A812XEX1_SYMPI</name>
<comment type="caution">
    <text evidence="1">The sequence shown here is derived from an EMBL/GenBank/DDBJ whole genome shotgun (WGS) entry which is preliminary data.</text>
</comment>
<sequence>MSGEGLVEIVNARGFHGAAYGVDQTAYRVQTKGVDSLFGAISHLGTERQKGMDLQSTLDGQMLCKQLLQVRLDLLPERVTDLFFILAATNSRELAKFQHLGFRVVDSDIGANLAQKEDHRTQLTFEAVVVMCAIYKLGDGYWRIGSMNMSCTGSPRDLKTALMKLEELGFPRKHDKSSQEHLVIEGVRRYLELPRHLVKSADVQVSSSNSMTIQYAIEVTNEHDEASDVAEAMAKGQQLQTRLEGPELHQTILEEIFRFTNEKVKPERLRMLPVVVKPLSDLLIEVRWEFGEVKRQDMKDHSYLDGALIAFAGRSLQEIIDYRGAHGVRVVHNGVVDYEGMWVGPVGVNDASDGSIKHKGLVLDELPRAGTRTFEVMLEQLPPHTTDIFVIVSSPSGRELSKYNNITVVLSAGHQVSTCLLKSKPSSPGVVFCRLFKQGATWKLGACRSPTTGGCHDFRPVIDGLRAIQAQTHPGSAQISLGDASSRVER</sequence>
<reference evidence="1" key="1">
    <citation type="submission" date="2021-02" db="EMBL/GenBank/DDBJ databases">
        <authorList>
            <person name="Dougan E. K."/>
            <person name="Rhodes N."/>
            <person name="Thang M."/>
            <person name="Chan C."/>
        </authorList>
    </citation>
    <scope>NUCLEOTIDE SEQUENCE</scope>
</reference>
<keyword evidence="2" id="KW-1185">Reference proteome</keyword>
<accession>A0A812XEX1</accession>
<dbReference type="Gene3D" id="2.60.60.30">
    <property type="entry name" value="sav2460 like domains"/>
    <property type="match status" value="2"/>
</dbReference>
<dbReference type="EMBL" id="CAJNIZ010045460">
    <property type="protein sequence ID" value="CAE7720774.1"/>
    <property type="molecule type" value="Genomic_DNA"/>
</dbReference>
<organism evidence="1 2">
    <name type="scientific">Symbiodinium pilosum</name>
    <name type="common">Dinoflagellate</name>
    <dbReference type="NCBI Taxonomy" id="2952"/>
    <lineage>
        <taxon>Eukaryota</taxon>
        <taxon>Sar</taxon>
        <taxon>Alveolata</taxon>
        <taxon>Dinophyceae</taxon>
        <taxon>Suessiales</taxon>
        <taxon>Symbiodiniaceae</taxon>
        <taxon>Symbiodinium</taxon>
    </lineage>
</organism>
<gene>
    <name evidence="1" type="ORF">SPIL2461_LOCUS20538</name>
</gene>
<evidence type="ECO:0008006" key="3">
    <source>
        <dbReference type="Google" id="ProtNLM"/>
    </source>
</evidence>
<dbReference type="PANTHER" id="PTHR32097">
    <property type="entry name" value="CAMP-BINDING PROTEIN 1-RELATED"/>
    <property type="match status" value="1"/>
</dbReference>
<dbReference type="OrthoDB" id="413955at2759"/>
<evidence type="ECO:0000313" key="2">
    <source>
        <dbReference type="Proteomes" id="UP000649617"/>
    </source>
</evidence>
<evidence type="ECO:0000313" key="1">
    <source>
        <dbReference type="EMBL" id="CAE7720774.1"/>
    </source>
</evidence>
<dbReference type="PANTHER" id="PTHR32097:SF17">
    <property type="entry name" value="CAMP-BINDING PROTEIN 1-RELATED"/>
    <property type="match status" value="1"/>
</dbReference>